<accession>A0ABV0JG52</accession>
<name>A0ABV0JG52_9CYAN</name>
<feature type="transmembrane region" description="Helical" evidence="1">
    <location>
        <begin position="12"/>
        <end position="30"/>
    </location>
</feature>
<keyword evidence="1" id="KW-0812">Transmembrane</keyword>
<evidence type="ECO:0000313" key="3">
    <source>
        <dbReference type="Proteomes" id="UP001464891"/>
    </source>
</evidence>
<protein>
    <submittedName>
        <fullName evidence="2">Cadmium resistance transporter</fullName>
    </submittedName>
</protein>
<dbReference type="Proteomes" id="UP001464891">
    <property type="component" value="Unassembled WGS sequence"/>
</dbReference>
<feature type="transmembrane region" description="Helical" evidence="1">
    <location>
        <begin position="209"/>
        <end position="225"/>
    </location>
</feature>
<dbReference type="Pfam" id="PF03596">
    <property type="entry name" value="Cad"/>
    <property type="match status" value="1"/>
</dbReference>
<dbReference type="EMBL" id="JAMPKM010000044">
    <property type="protein sequence ID" value="MEP0820767.1"/>
    <property type="molecule type" value="Genomic_DNA"/>
</dbReference>
<organism evidence="2 3">
    <name type="scientific">Trichocoleus desertorum GB2-A4</name>
    <dbReference type="NCBI Taxonomy" id="2933944"/>
    <lineage>
        <taxon>Bacteria</taxon>
        <taxon>Bacillati</taxon>
        <taxon>Cyanobacteriota</taxon>
        <taxon>Cyanophyceae</taxon>
        <taxon>Leptolyngbyales</taxon>
        <taxon>Trichocoleusaceae</taxon>
        <taxon>Trichocoleus</taxon>
    </lineage>
</organism>
<feature type="transmembrane region" description="Helical" evidence="1">
    <location>
        <begin position="42"/>
        <end position="65"/>
    </location>
</feature>
<proteinExistence type="predicted"/>
<dbReference type="InterPro" id="IPR004676">
    <property type="entry name" value="Cd-R_transporter"/>
</dbReference>
<sequence>MNELLTALPTGFTAFTATNLDDILILLLFFSQVDSVLRRRHIVAGQYLGFGVLVLASLPGFFGSFLFPRDWVGLLGLVPIAIGLSRWFSQDEADEADEEITQPTEKSWLTSFLSPQTYSVAAVTFANGGDNVGIYMPLFASSSWESLLAILGVFFTLVGAWCYLAYRLTQVPAIADALTRYGNQLVPFVLVGLGALILVDSRTLENRGLAVLALVMGVLFVTTLSRNAMQYSSSIAECTAQAVPMPQAHSPIEHK</sequence>
<dbReference type="RefSeq" id="WP_190442429.1">
    <property type="nucleotide sequence ID" value="NZ_JAMPKM010000044.1"/>
</dbReference>
<feature type="transmembrane region" description="Helical" evidence="1">
    <location>
        <begin position="146"/>
        <end position="166"/>
    </location>
</feature>
<evidence type="ECO:0000313" key="2">
    <source>
        <dbReference type="EMBL" id="MEP0820767.1"/>
    </source>
</evidence>
<gene>
    <name evidence="2" type="ORF">NC998_27145</name>
</gene>
<feature type="transmembrane region" description="Helical" evidence="1">
    <location>
        <begin position="178"/>
        <end position="197"/>
    </location>
</feature>
<keyword evidence="1" id="KW-1133">Transmembrane helix</keyword>
<reference evidence="2 3" key="1">
    <citation type="submission" date="2022-04" db="EMBL/GenBank/DDBJ databases">
        <title>Positive selection, recombination, and allopatry shape intraspecific diversity of widespread and dominant cyanobacteria.</title>
        <authorList>
            <person name="Wei J."/>
            <person name="Shu W."/>
            <person name="Hu C."/>
        </authorList>
    </citation>
    <scope>NUCLEOTIDE SEQUENCE [LARGE SCALE GENOMIC DNA]</scope>
    <source>
        <strain evidence="2 3">GB2-A4</strain>
    </source>
</reference>
<evidence type="ECO:0000256" key="1">
    <source>
        <dbReference type="SAM" id="Phobius"/>
    </source>
</evidence>
<keyword evidence="1" id="KW-0472">Membrane</keyword>
<comment type="caution">
    <text evidence="2">The sequence shown here is derived from an EMBL/GenBank/DDBJ whole genome shotgun (WGS) entry which is preliminary data.</text>
</comment>
<keyword evidence="3" id="KW-1185">Reference proteome</keyword>